<dbReference type="GO" id="GO:0005886">
    <property type="term" value="C:plasma membrane"/>
    <property type="evidence" value="ECO:0007669"/>
    <property type="project" value="TreeGrafter"/>
</dbReference>
<dbReference type="SUPFAM" id="SSF81301">
    <property type="entry name" value="Nucleotidyltransferase"/>
    <property type="match status" value="1"/>
</dbReference>
<dbReference type="PANTHER" id="PTHR21262:SF31">
    <property type="entry name" value="GTP PYROPHOSPHOKINASE"/>
    <property type="match status" value="1"/>
</dbReference>
<dbReference type="Gene3D" id="3.30.70.260">
    <property type="match status" value="1"/>
</dbReference>
<dbReference type="EMBL" id="LBTX01000007">
    <property type="protein sequence ID" value="KKQ50273.1"/>
    <property type="molecule type" value="Genomic_DNA"/>
</dbReference>
<dbReference type="InterPro" id="IPR012676">
    <property type="entry name" value="TGS-like"/>
</dbReference>
<feature type="domain" description="ACT" evidence="2">
    <location>
        <begin position="526"/>
        <end position="604"/>
    </location>
</feature>
<dbReference type="Gene3D" id="3.10.20.30">
    <property type="match status" value="1"/>
</dbReference>
<feature type="domain" description="HD" evidence="3">
    <location>
        <begin position="44"/>
        <end position="138"/>
    </location>
</feature>
<accession>A0A0G0I4N2</accession>
<dbReference type="SUPFAM" id="SSF55021">
    <property type="entry name" value="ACT-like"/>
    <property type="match status" value="1"/>
</dbReference>
<dbReference type="InterPro" id="IPR045865">
    <property type="entry name" value="ACT-like_dom_sf"/>
</dbReference>
<dbReference type="AlphaFoldDB" id="A0A0G0I4N2"/>
<sequence length="605" mass="68781">MYPEILKSGESIDGINFASENLVRAYNIASKSHEGQLRKSGEPYFNHCVEVLKIIKNEFGINNEKYLIAALLHDTIEDTPLTLKQVKQQFGQEVVELIEGVTKLENGDDKDTLSKVLDKSYLNPGVAVIKLADRLHNMRTLAFMKPEKQYIKSKETMEVYTKLAESLGMWEVKTELEDLSYQYLSPKDYLKTKNQIDNDPRRNPLFLAHIKSGLEQLLEEKSYQGSIESRFNGYWALKHKQKKDAMRGVCDPNNFSGINDLVSFRINLSTLDNCYSFLKNLHEKFGEMVDYDRFDEFIGANGRINGYQAIQTTINFYQGPVEIALVTPAMEEFNNHGVLSLIKNNQQSELKKYVLKLVFTPTGGIRFLPKNGTGVDFAALINHRLLADAEKISVDGLEMPISAIIPNASTVEVITGHESRRAPLADLEEFCDLPETRKIISEQRKLAIRDKFINQGKEIMEKMLSPRGLLDLSDLGDTINPILYNFGCQGCDELYFLLGNGALDVNELKQELNHYKINKKNLQMTSIKLSGRDQPKILIDVIKLISDMDANIIHISQENQDNIFNLRIIVKGLVPSDTEESVIDKEKEFREILKGDSRFTSCYVV</sequence>
<comment type="similarity">
    <text evidence="1">Belongs to the RelA/SpoT family.</text>
</comment>
<dbReference type="InterPro" id="IPR012675">
    <property type="entry name" value="Beta-grasp_dom_sf"/>
</dbReference>
<evidence type="ECO:0000313" key="5">
    <source>
        <dbReference type="Proteomes" id="UP000034231"/>
    </source>
</evidence>
<evidence type="ECO:0000259" key="3">
    <source>
        <dbReference type="PROSITE" id="PS51831"/>
    </source>
</evidence>
<dbReference type="InterPro" id="IPR002912">
    <property type="entry name" value="ACT_dom"/>
</dbReference>
<dbReference type="Pfam" id="PF04607">
    <property type="entry name" value="RelA_SpoT"/>
    <property type="match status" value="1"/>
</dbReference>
<evidence type="ECO:0008006" key="6">
    <source>
        <dbReference type="Google" id="ProtNLM"/>
    </source>
</evidence>
<name>A0A0G0I4N2_9BACT</name>
<comment type="caution">
    <text evidence="4">The sequence shown here is derived from an EMBL/GenBank/DDBJ whole genome shotgun (WGS) entry which is preliminary data.</text>
</comment>
<dbReference type="FunFam" id="1.10.3210.10:FF:000001">
    <property type="entry name" value="GTP pyrophosphokinase RelA"/>
    <property type="match status" value="1"/>
</dbReference>
<protein>
    <recommendedName>
        <fullName evidence="6">(P)ppGpp synthetase I, SpoT/RelA</fullName>
    </recommendedName>
</protein>
<evidence type="ECO:0000256" key="1">
    <source>
        <dbReference type="ARBA" id="ARBA00007476"/>
    </source>
</evidence>
<gene>
    <name evidence="4" type="ORF">US68_C0007G0036</name>
</gene>
<dbReference type="Pfam" id="PF13328">
    <property type="entry name" value="HD_4"/>
    <property type="match status" value="1"/>
</dbReference>
<dbReference type="PROSITE" id="PS51831">
    <property type="entry name" value="HD"/>
    <property type="match status" value="1"/>
</dbReference>
<dbReference type="InterPro" id="IPR043519">
    <property type="entry name" value="NT_sf"/>
</dbReference>
<dbReference type="GO" id="GO:0015969">
    <property type="term" value="P:guanosine tetraphosphate metabolic process"/>
    <property type="evidence" value="ECO:0007669"/>
    <property type="project" value="InterPro"/>
</dbReference>
<dbReference type="SMART" id="SM00471">
    <property type="entry name" value="HDc"/>
    <property type="match status" value="1"/>
</dbReference>
<dbReference type="InterPro" id="IPR003607">
    <property type="entry name" value="HD/PDEase_dom"/>
</dbReference>
<dbReference type="Proteomes" id="UP000034231">
    <property type="component" value="Unassembled WGS sequence"/>
</dbReference>
<dbReference type="PATRIC" id="fig|1618488.3.peg.408"/>
<dbReference type="SUPFAM" id="SSF81271">
    <property type="entry name" value="TGS-like"/>
    <property type="match status" value="1"/>
</dbReference>
<evidence type="ECO:0000313" key="4">
    <source>
        <dbReference type="EMBL" id="KKQ50273.1"/>
    </source>
</evidence>
<dbReference type="InterPro" id="IPR007685">
    <property type="entry name" value="RelA_SpoT"/>
</dbReference>
<evidence type="ECO:0000259" key="2">
    <source>
        <dbReference type="PROSITE" id="PS51671"/>
    </source>
</evidence>
<dbReference type="PROSITE" id="PS51671">
    <property type="entry name" value="ACT"/>
    <property type="match status" value="1"/>
</dbReference>
<dbReference type="SUPFAM" id="SSF109604">
    <property type="entry name" value="HD-domain/PDEase-like"/>
    <property type="match status" value="1"/>
</dbReference>
<dbReference type="PANTHER" id="PTHR21262">
    <property type="entry name" value="GUANOSINE-3',5'-BIS DIPHOSPHATE 3'-PYROPHOSPHOHYDROLASE"/>
    <property type="match status" value="1"/>
</dbReference>
<dbReference type="InterPro" id="IPR006674">
    <property type="entry name" value="HD_domain"/>
</dbReference>
<organism evidence="4 5">
    <name type="scientific">Candidatus Shapirobacteria bacterium GW2011_GWE1_38_10</name>
    <dbReference type="NCBI Taxonomy" id="1618488"/>
    <lineage>
        <taxon>Bacteria</taxon>
        <taxon>Candidatus Shapironibacteriota</taxon>
    </lineage>
</organism>
<proteinExistence type="inferred from homology"/>
<dbReference type="SMART" id="SM00954">
    <property type="entry name" value="RelA_SpoT"/>
    <property type="match status" value="1"/>
</dbReference>
<dbReference type="CDD" id="cd00077">
    <property type="entry name" value="HDc"/>
    <property type="match status" value="1"/>
</dbReference>
<reference evidence="4 5" key="1">
    <citation type="journal article" date="2015" name="Nature">
        <title>rRNA introns, odd ribosomes, and small enigmatic genomes across a large radiation of phyla.</title>
        <authorList>
            <person name="Brown C.T."/>
            <person name="Hug L.A."/>
            <person name="Thomas B.C."/>
            <person name="Sharon I."/>
            <person name="Castelle C.J."/>
            <person name="Singh A."/>
            <person name="Wilkins M.J."/>
            <person name="Williams K.H."/>
            <person name="Banfield J.F."/>
        </authorList>
    </citation>
    <scope>NUCLEOTIDE SEQUENCE [LARGE SCALE GENOMIC DNA]</scope>
</reference>
<dbReference type="Gene3D" id="1.10.3210.10">
    <property type="entry name" value="Hypothetical protein af1432"/>
    <property type="match status" value="1"/>
</dbReference>
<dbReference type="Gene3D" id="3.30.460.10">
    <property type="entry name" value="Beta Polymerase, domain 2"/>
    <property type="match status" value="1"/>
</dbReference>